<feature type="repeat" description="WD" evidence="3">
    <location>
        <begin position="1555"/>
        <end position="1587"/>
    </location>
</feature>
<evidence type="ECO:0000313" key="9">
    <source>
        <dbReference type="Proteomes" id="UP000053372"/>
    </source>
</evidence>
<accession>A0A0V7ZFH9</accession>
<comment type="caution">
    <text evidence="8">The sequence shown here is derived from an EMBL/GenBank/DDBJ whole genome shotgun (WGS) entry which is preliminary data.</text>
</comment>
<dbReference type="InterPro" id="IPR019775">
    <property type="entry name" value="WD40_repeat_CS"/>
</dbReference>
<feature type="repeat" description="WD" evidence="3">
    <location>
        <begin position="1267"/>
        <end position="1301"/>
    </location>
</feature>
<dbReference type="SUPFAM" id="SSF52540">
    <property type="entry name" value="P-loop containing nucleoside triphosphate hydrolases"/>
    <property type="match status" value="1"/>
</dbReference>
<evidence type="ECO:0000256" key="3">
    <source>
        <dbReference type="PROSITE-ProRule" id="PRU00221"/>
    </source>
</evidence>
<feature type="repeat" description="WD" evidence="3">
    <location>
        <begin position="1596"/>
        <end position="1628"/>
    </location>
</feature>
<dbReference type="InterPro" id="IPR049052">
    <property type="entry name" value="nSTAND1"/>
</dbReference>
<reference evidence="8 9" key="1">
    <citation type="journal article" date="2015" name="Genome Announc.">
        <title>Draft Genome of the Euendolithic (true boring) Cyanobacterium Mastigocoleus testarum strain BC008.</title>
        <authorList>
            <person name="Guida B.S."/>
            <person name="Garcia-Pichel F."/>
        </authorList>
    </citation>
    <scope>NUCLEOTIDE SEQUENCE [LARGE SCALE GENOMIC DNA]</scope>
    <source>
        <strain evidence="8 9">BC008</strain>
    </source>
</reference>
<dbReference type="SUPFAM" id="SSF50978">
    <property type="entry name" value="WD40 repeat-like"/>
    <property type="match status" value="2"/>
</dbReference>
<dbReference type="PROSITE" id="PS00678">
    <property type="entry name" value="WD_REPEATS_1"/>
    <property type="match status" value="6"/>
</dbReference>
<dbReference type="PANTHER" id="PTHR19848">
    <property type="entry name" value="WD40 REPEAT PROTEIN"/>
    <property type="match status" value="1"/>
</dbReference>
<proteinExistence type="predicted"/>
<dbReference type="Gene3D" id="2.130.10.10">
    <property type="entry name" value="YVTN repeat-like/Quinoprotein amine dehydrogenase"/>
    <property type="match status" value="3"/>
</dbReference>
<feature type="repeat" description="WD" evidence="3">
    <location>
        <begin position="1514"/>
        <end position="1548"/>
    </location>
</feature>
<feature type="repeat" description="WD" evidence="3">
    <location>
        <begin position="1226"/>
        <end position="1258"/>
    </location>
</feature>
<dbReference type="PANTHER" id="PTHR19848:SF8">
    <property type="entry name" value="F-BOX AND WD REPEAT DOMAIN CONTAINING 7"/>
    <property type="match status" value="1"/>
</dbReference>
<protein>
    <submittedName>
        <fullName evidence="8">Uncharacterized protein</fullName>
    </submittedName>
</protein>
<dbReference type="EMBL" id="LMTZ01000158">
    <property type="protein sequence ID" value="KST62354.1"/>
    <property type="molecule type" value="Genomic_DNA"/>
</dbReference>
<keyword evidence="9" id="KW-1185">Reference proteome</keyword>
<dbReference type="InterPro" id="IPR027417">
    <property type="entry name" value="P-loop_NTPase"/>
</dbReference>
<dbReference type="OrthoDB" id="414840at2"/>
<feature type="repeat" description="WD" evidence="3">
    <location>
        <begin position="1308"/>
        <end position="1341"/>
    </location>
</feature>
<dbReference type="Pfam" id="PF20703">
    <property type="entry name" value="nSTAND1"/>
    <property type="match status" value="1"/>
</dbReference>
<dbReference type="InterPro" id="IPR029030">
    <property type="entry name" value="Caspase-like_dom_sf"/>
</dbReference>
<feature type="repeat" description="WD" evidence="3">
    <location>
        <begin position="1144"/>
        <end position="1176"/>
    </location>
</feature>
<feature type="domain" description="Peptidase C14 caspase" evidence="5">
    <location>
        <begin position="24"/>
        <end position="224"/>
    </location>
</feature>
<gene>
    <name evidence="7" type="ORF">BC008_09285</name>
    <name evidence="8" type="ORF">BC008_12470</name>
</gene>
<evidence type="ECO:0000259" key="5">
    <source>
        <dbReference type="Pfam" id="PF00656"/>
    </source>
</evidence>
<dbReference type="CDD" id="cd00200">
    <property type="entry name" value="WD40"/>
    <property type="match status" value="2"/>
</dbReference>
<dbReference type="InterPro" id="IPR036322">
    <property type="entry name" value="WD40_repeat_dom_sf"/>
</dbReference>
<keyword evidence="2" id="KW-0677">Repeat</keyword>
<feature type="domain" description="Novel STAND NTPase 1" evidence="6">
    <location>
        <begin position="539"/>
        <end position="998"/>
    </location>
</feature>
<dbReference type="GO" id="GO:0004197">
    <property type="term" value="F:cysteine-type endopeptidase activity"/>
    <property type="evidence" value="ECO:0007669"/>
    <property type="project" value="InterPro"/>
</dbReference>
<dbReference type="InterPro" id="IPR020472">
    <property type="entry name" value="WD40_PAC1"/>
</dbReference>
<dbReference type="EMBL" id="LMTZ01000143">
    <property type="protein sequence ID" value="KST63116.1"/>
    <property type="molecule type" value="Genomic_DNA"/>
</dbReference>
<name>A0A0V7ZFH9_9CYAN</name>
<dbReference type="Pfam" id="PF00400">
    <property type="entry name" value="WD40"/>
    <property type="match status" value="13"/>
</dbReference>
<feature type="repeat" description="WD" evidence="3">
    <location>
        <begin position="1349"/>
        <end position="1383"/>
    </location>
</feature>
<dbReference type="Pfam" id="PF00656">
    <property type="entry name" value="Peptidase_C14"/>
    <property type="match status" value="1"/>
</dbReference>
<dbReference type="PROSITE" id="PS50082">
    <property type="entry name" value="WD_REPEATS_2"/>
    <property type="match status" value="13"/>
</dbReference>
<feature type="region of interest" description="Disordered" evidence="4">
    <location>
        <begin position="889"/>
        <end position="912"/>
    </location>
</feature>
<organism evidence="8 9">
    <name type="scientific">Mastigocoleus testarum BC008</name>
    <dbReference type="NCBI Taxonomy" id="371196"/>
    <lineage>
        <taxon>Bacteria</taxon>
        <taxon>Bacillati</taxon>
        <taxon>Cyanobacteriota</taxon>
        <taxon>Cyanophyceae</taxon>
        <taxon>Nostocales</taxon>
        <taxon>Hapalosiphonaceae</taxon>
        <taxon>Mastigocoleus</taxon>
    </lineage>
</organism>
<feature type="repeat" description="WD" evidence="3">
    <location>
        <begin position="1679"/>
        <end position="1714"/>
    </location>
</feature>
<sequence length="1753" mass="194897">MSPLGIATSSSTHTSRTDQGKLWILLVGVNAYQDEKLPKLSYSAVDCQGLAEALAATEGRFTAKEVNIYHDSAPEKPTLGNTVACLEKITALVQPQDTILFYFSGHGILDLETNQAILCLTDTKKDNLLTTGLPLEKLLQSLTSSAAHQQLVWLDACHSGSINLISQSNPTPQFIQVLRRRAEKSKGFYALLSCDRGQQSWEFPELGHGVFTYYLIRGLQGEAADIQGAIDIDTLYRYVYHRTLQYIDKTNQFLRLINQQKRGKGETELFSEYSLQTPKRIVEGVGELILGYKQSEVKKNRQRQAVIVDGLPGSKSILSLTKLLSGIADFELHYLTCNGDNAADFRESIQDYLQINQVEHNRIENNYKLRSRQLEAGETVLLYLRGKIIQTPDGETVLLLGDRENNITLSRSWLRQQLRHSPFRQQIILLDCPEAEDLKNWVEDLELTPLQGQCLIAAASKKDDPEQFARTLLDTLSATSDPNGLSVAAWIAQLQISLVNSLPLHIWLSGVRGVIEIIPASRDLSGWEESEGFDLGICPYKGLRAFTETDAQYFFGRETLTQKIINQLNQQSFLAVVGASGSGKSSVARAGLIAQLRLGKQIPNSENWWVRTLIPGIKPLENLARVLQEEKNSISPPHLLLEGIQYLGVESFVYWLRSRPEPMVVLVVDQFEELFTLTADLEREKFLELLLGALEYAADKFKLVVTLRADFMAAGLEIPKLATLLQQSHILVPPQMHEDDYRQVIVKPAEQVGLQVEPELVEVLLQDLQHSAGDLPLLEFVLEQLWEYRSNGKLTLSAYQKQVGGISGALERKAQAVYDSLDPEGQACAKWIFLTLTQLGEGTEDTRRRVLKSDLKAKKYPPKLVEKTLQTLTAAKLIVVNLENNGFIGESRGTAPQSDSSENTEIHQDPDVETQHDKNLEIHQDPDAETQHDKNVETLHATSLQDIKQQVTVEVAHEVLIRRWSTLKWWLEENRSRLRLQRQIEQAAQLWKNNSQQPDFLLQGVRLAEAEEIYIKYTDELSGDIQEFIETCLEARRSQQLQIQRRQRIVKITAGAIGTLGIVACIFGGVAYQQSQKIRLQEITALNSLSENFVLSDKSLEALLTSVKANQHQQELSFIPEKLRQTSENNLSRALAYLQERNRLEGHESWVSGVSFSPDGQIIASSGADRTIKLWQSNGKLIRSFVADDVATINITFSPDGKIVASAGADGTIKLWDINGKLLQTFTGHQKTVNSIQFSSDNKTLISASSDRTIKIWNRDGILLETISGHTQGVNAAIFSPDGKTIASASDDGTVKLWDLNGKLLQTFTGHTSGVISVNFSPNSKNIVSSSNDKTIKIWNLAGQLLTTITGHQGGVSNAIFTPDGQAIISVSADKTIKLWDLKGSLIETLKGHTHEVNNLSLHPNGKTLATVSDDHTVRIWEIDNLLIRTLRGHTGEVNNVSFTPDNKQIISTGDDRTARIWNRQGKLLQTLTSSIPDISSFAFSPDRKLSVIGRANGAIAIQKNDGKSQLKTLTAHQDPVININFSPDGKTFASAAGDGTVKIWDVEGRLLHTLKGHTGWVTQVKFSPQGDMIASAGADKIIKLWSKEGKLLKTLKGHKSSVWSLIFHPQTDIIASAGQDQNIIFWDRNGKIIKTLKGHQGLINTIDFSPDGKMLASASDDDTIKIWDYPTGHLLKTITGHSGNVRGINFSPNSKILISGSSDRTIKLWNLASIIENSAEQRDKLLEKGCLTIKNYLENNPNITPEDREICQ</sequence>
<evidence type="ECO:0000256" key="1">
    <source>
        <dbReference type="ARBA" id="ARBA00022574"/>
    </source>
</evidence>
<keyword evidence="1 3" id="KW-0853">WD repeat</keyword>
<dbReference type="SUPFAM" id="SSF52129">
    <property type="entry name" value="Caspase-like"/>
    <property type="match status" value="1"/>
</dbReference>
<dbReference type="Proteomes" id="UP000053372">
    <property type="component" value="Unassembled WGS sequence"/>
</dbReference>
<dbReference type="PRINTS" id="PR00320">
    <property type="entry name" value="GPROTEINBRPT"/>
</dbReference>
<feature type="repeat" description="WD" evidence="3">
    <location>
        <begin position="1431"/>
        <end position="1463"/>
    </location>
</feature>
<dbReference type="PROSITE" id="PS50294">
    <property type="entry name" value="WD_REPEATS_REGION"/>
    <property type="match status" value="13"/>
</dbReference>
<feature type="repeat" description="WD" evidence="3">
    <location>
        <begin position="1390"/>
        <end position="1425"/>
    </location>
</feature>
<dbReference type="GO" id="GO:0006508">
    <property type="term" value="P:proteolysis"/>
    <property type="evidence" value="ECO:0007669"/>
    <property type="project" value="InterPro"/>
</dbReference>
<evidence type="ECO:0000256" key="2">
    <source>
        <dbReference type="ARBA" id="ARBA00022737"/>
    </source>
</evidence>
<feature type="repeat" description="WD" evidence="3">
    <location>
        <begin position="1637"/>
        <end position="1678"/>
    </location>
</feature>
<dbReference type="InterPro" id="IPR015943">
    <property type="entry name" value="WD40/YVTN_repeat-like_dom_sf"/>
</dbReference>
<dbReference type="RefSeq" id="WP_027844321.1">
    <property type="nucleotide sequence ID" value="NZ_LMTZ01000143.1"/>
</dbReference>
<dbReference type="Gene3D" id="3.40.50.1460">
    <property type="match status" value="1"/>
</dbReference>
<feature type="repeat" description="WD" evidence="3">
    <location>
        <begin position="1185"/>
        <end position="1219"/>
    </location>
</feature>
<dbReference type="InterPro" id="IPR011600">
    <property type="entry name" value="Pept_C14_caspase"/>
</dbReference>
<dbReference type="SMART" id="SM00320">
    <property type="entry name" value="WD40"/>
    <property type="match status" value="14"/>
</dbReference>
<dbReference type="InterPro" id="IPR001680">
    <property type="entry name" value="WD40_rpt"/>
</dbReference>
<evidence type="ECO:0000313" key="8">
    <source>
        <dbReference type="EMBL" id="KST63116.1"/>
    </source>
</evidence>
<feature type="compositionally biased region" description="Polar residues" evidence="4">
    <location>
        <begin position="894"/>
        <end position="903"/>
    </location>
</feature>
<evidence type="ECO:0000313" key="7">
    <source>
        <dbReference type="EMBL" id="KST62354.1"/>
    </source>
</evidence>
<evidence type="ECO:0000259" key="6">
    <source>
        <dbReference type="Pfam" id="PF20703"/>
    </source>
</evidence>
<dbReference type="Gene3D" id="3.40.50.300">
    <property type="entry name" value="P-loop containing nucleotide triphosphate hydrolases"/>
    <property type="match status" value="1"/>
</dbReference>
<evidence type="ECO:0000256" key="4">
    <source>
        <dbReference type="SAM" id="MobiDB-lite"/>
    </source>
</evidence>